<feature type="compositionally biased region" description="Basic and acidic residues" evidence="1">
    <location>
        <begin position="337"/>
        <end position="352"/>
    </location>
</feature>
<protein>
    <submittedName>
        <fullName evidence="2">Uncharacterized protein</fullName>
    </submittedName>
</protein>
<evidence type="ECO:0000256" key="1">
    <source>
        <dbReference type="SAM" id="MobiDB-lite"/>
    </source>
</evidence>
<accession>A0A3M7IYI9</accession>
<gene>
    <name evidence="2" type="ORF">D0859_05464</name>
</gene>
<feature type="compositionally biased region" description="Basic and acidic residues" evidence="1">
    <location>
        <begin position="226"/>
        <end position="235"/>
    </location>
</feature>
<organism evidence="2 3">
    <name type="scientific">Hortaea werneckii</name>
    <name type="common">Black yeast</name>
    <name type="synonym">Cladosporium werneckii</name>
    <dbReference type="NCBI Taxonomy" id="91943"/>
    <lineage>
        <taxon>Eukaryota</taxon>
        <taxon>Fungi</taxon>
        <taxon>Dikarya</taxon>
        <taxon>Ascomycota</taxon>
        <taxon>Pezizomycotina</taxon>
        <taxon>Dothideomycetes</taxon>
        <taxon>Dothideomycetidae</taxon>
        <taxon>Mycosphaerellales</taxon>
        <taxon>Teratosphaeriaceae</taxon>
        <taxon>Hortaea</taxon>
    </lineage>
</organism>
<reference evidence="2 3" key="1">
    <citation type="journal article" date="2018" name="BMC Genomics">
        <title>Genomic evidence for intraspecific hybridization in a clonal and extremely halotolerant yeast.</title>
        <authorList>
            <person name="Gostincar C."/>
            <person name="Stajich J.E."/>
            <person name="Zupancic J."/>
            <person name="Zalar P."/>
            <person name="Gunde-Cimerman N."/>
        </authorList>
    </citation>
    <scope>NUCLEOTIDE SEQUENCE [LARGE SCALE GENOMIC DNA]</scope>
    <source>
        <strain evidence="2 3">EXF-120</strain>
    </source>
</reference>
<feature type="compositionally biased region" description="Basic and acidic residues" evidence="1">
    <location>
        <begin position="49"/>
        <end position="63"/>
    </location>
</feature>
<feature type="compositionally biased region" description="Low complexity" evidence="1">
    <location>
        <begin position="135"/>
        <end position="145"/>
    </location>
</feature>
<dbReference type="OrthoDB" id="3932561at2759"/>
<proteinExistence type="predicted"/>
<feature type="region of interest" description="Disordered" evidence="1">
    <location>
        <begin position="1"/>
        <end position="355"/>
    </location>
</feature>
<feature type="compositionally biased region" description="Low complexity" evidence="1">
    <location>
        <begin position="70"/>
        <end position="89"/>
    </location>
</feature>
<feature type="compositionally biased region" description="Low complexity" evidence="1">
    <location>
        <begin position="198"/>
        <end position="225"/>
    </location>
</feature>
<dbReference type="VEuPathDB" id="FungiDB:BTJ68_11413"/>
<feature type="compositionally biased region" description="Polar residues" evidence="1">
    <location>
        <begin position="289"/>
        <end position="312"/>
    </location>
</feature>
<evidence type="ECO:0000313" key="3">
    <source>
        <dbReference type="Proteomes" id="UP000281677"/>
    </source>
</evidence>
<comment type="caution">
    <text evidence="2">The sequence shown here is derived from an EMBL/GenBank/DDBJ whole genome shotgun (WGS) entry which is preliminary data.</text>
</comment>
<sequence length="429" mass="43860">MTDQQTDGPSVPYQPSSGGPHPTLAGNMFDPNVKADGAMSGSQEGVGGQDERTMHAEGLEHIKNKAGIDSGAAASSTTSSTTGASTTTGHPPSTNPSAEDPSGGIPAGAGGVSSSAHKMSSVEGVVGHENEGQKSGLLGSTLAYLGLGGSGGSRAPTQPDTEVGQNADAPHQPTSGSGISGGSGAAAAGAGAVGAGGVAAAAATAAGGKDNEQAAETESTPTTSASKEEDNKPQSEESSSAKPQEKTSHEHDSQRENRDAIPTAGGEKIGGKAWGSSKIVPDNPKPRESTQVSSEEGQGDKQTQNNTNSNQGDAKPPQQHINENKSQGSSSSQSQTAEEKHGLAEKMKEKLHIGGHHKSFWLKQVGFEREDKKPNAVLFCSRQRWQASVSTVDVSVRSESELIQWSSVSCEAMSDAFVAQRISVMTRRE</sequence>
<dbReference type="AlphaFoldDB" id="A0A3M7IYI9"/>
<evidence type="ECO:0000313" key="2">
    <source>
        <dbReference type="EMBL" id="RMZ30443.1"/>
    </source>
</evidence>
<dbReference type="Proteomes" id="UP000281677">
    <property type="component" value="Unassembled WGS sequence"/>
</dbReference>
<feature type="compositionally biased region" description="Polar residues" evidence="1">
    <location>
        <begin position="155"/>
        <end position="164"/>
    </location>
</feature>
<feature type="compositionally biased region" description="Basic and acidic residues" evidence="1">
    <location>
        <begin position="243"/>
        <end position="259"/>
    </location>
</feature>
<name>A0A3M7IYI9_HORWE</name>
<feature type="compositionally biased region" description="Low complexity" evidence="1">
    <location>
        <begin position="326"/>
        <end position="335"/>
    </location>
</feature>
<feature type="compositionally biased region" description="Polar residues" evidence="1">
    <location>
        <begin position="1"/>
        <end position="17"/>
    </location>
</feature>
<dbReference type="EMBL" id="QWIT01000130">
    <property type="protein sequence ID" value="RMZ30443.1"/>
    <property type="molecule type" value="Genomic_DNA"/>
</dbReference>